<sequence length="322" mass="33631">MRRAVVAWGVVFALAFGVAAGAVLVLNATVFGAAGFVRVYLEAVARADAEGALGMPGVAVDPQLRDDLLVDDALAGITDLRDISVVAGGGGTEVVTVAWAAGDTEAESSFTVERVGSRFGLFPEWAFAVSPVAILELSVEHDARFDVNGVAAESGVAAADPVGYAVLVPGVYRVDHTSTYLEARAVDVVADSASVFDATLDVQPADALLEQITIEVEARLAECATQDVLFPTACPLGRAIPNRVVSTPEWSIVEYPELTVEPGVEFGTWLVAAVDGVAHLTVDVQSLFDGSVSTLDEDVPFAATYLVTIEADDATLRIQPLL</sequence>
<dbReference type="EMBL" id="BNAI01000005">
    <property type="protein sequence ID" value="GHF21691.1"/>
    <property type="molecule type" value="Genomic_DNA"/>
</dbReference>
<dbReference type="RefSeq" id="WP_191283692.1">
    <property type="nucleotide sequence ID" value="NZ_BNAI01000005.1"/>
</dbReference>
<gene>
    <name evidence="1" type="ORF">GCM10011600_23340</name>
</gene>
<organism evidence="1 2">
    <name type="scientific">Pseudolysinimonas yzui</name>
    <dbReference type="NCBI Taxonomy" id="2708254"/>
    <lineage>
        <taxon>Bacteria</taxon>
        <taxon>Bacillati</taxon>
        <taxon>Actinomycetota</taxon>
        <taxon>Actinomycetes</taxon>
        <taxon>Micrococcales</taxon>
        <taxon>Microbacteriaceae</taxon>
        <taxon>Pseudolysinimonas</taxon>
    </lineage>
</organism>
<reference evidence="1" key="2">
    <citation type="submission" date="2020-09" db="EMBL/GenBank/DDBJ databases">
        <authorList>
            <person name="Sun Q."/>
            <person name="Zhou Y."/>
        </authorList>
    </citation>
    <scope>NUCLEOTIDE SEQUENCE</scope>
    <source>
        <strain evidence="1">CGMCC 1.16548</strain>
    </source>
</reference>
<dbReference type="AlphaFoldDB" id="A0A8J3M5G8"/>
<protein>
    <submittedName>
        <fullName evidence="1">Uncharacterized protein</fullName>
    </submittedName>
</protein>
<reference evidence="1" key="1">
    <citation type="journal article" date="2014" name="Int. J. Syst. Evol. Microbiol.">
        <title>Complete genome sequence of Corynebacterium casei LMG S-19264T (=DSM 44701T), isolated from a smear-ripened cheese.</title>
        <authorList>
            <consortium name="US DOE Joint Genome Institute (JGI-PGF)"/>
            <person name="Walter F."/>
            <person name="Albersmeier A."/>
            <person name="Kalinowski J."/>
            <person name="Ruckert C."/>
        </authorList>
    </citation>
    <scope>NUCLEOTIDE SEQUENCE</scope>
    <source>
        <strain evidence="1">CGMCC 1.16548</strain>
    </source>
</reference>
<accession>A0A8J3M5G8</accession>
<evidence type="ECO:0000313" key="2">
    <source>
        <dbReference type="Proteomes" id="UP000617531"/>
    </source>
</evidence>
<keyword evidence="2" id="KW-1185">Reference proteome</keyword>
<proteinExistence type="predicted"/>
<comment type="caution">
    <text evidence="1">The sequence shown here is derived from an EMBL/GenBank/DDBJ whole genome shotgun (WGS) entry which is preliminary data.</text>
</comment>
<evidence type="ECO:0000313" key="1">
    <source>
        <dbReference type="EMBL" id="GHF21691.1"/>
    </source>
</evidence>
<dbReference type="Proteomes" id="UP000617531">
    <property type="component" value="Unassembled WGS sequence"/>
</dbReference>
<name>A0A8J3M5G8_9MICO</name>